<evidence type="ECO:0000313" key="2">
    <source>
        <dbReference type="Proteomes" id="UP000784294"/>
    </source>
</evidence>
<feature type="non-terminal residue" evidence="1">
    <location>
        <position position="1"/>
    </location>
</feature>
<dbReference type="EMBL" id="CAAALY010106069">
    <property type="protein sequence ID" value="VEL29769.1"/>
    <property type="molecule type" value="Genomic_DNA"/>
</dbReference>
<comment type="caution">
    <text evidence="1">The sequence shown here is derived from an EMBL/GenBank/DDBJ whole genome shotgun (WGS) entry which is preliminary data.</text>
</comment>
<proteinExistence type="predicted"/>
<name>A0A3S5CR66_9PLAT</name>
<reference evidence="1" key="1">
    <citation type="submission" date="2018-11" db="EMBL/GenBank/DDBJ databases">
        <authorList>
            <consortium name="Pathogen Informatics"/>
        </authorList>
    </citation>
    <scope>NUCLEOTIDE SEQUENCE</scope>
</reference>
<dbReference type="Proteomes" id="UP000784294">
    <property type="component" value="Unassembled WGS sequence"/>
</dbReference>
<accession>A0A3S5CR66</accession>
<keyword evidence="2" id="KW-1185">Reference proteome</keyword>
<gene>
    <name evidence="1" type="ORF">PXEA_LOCUS23209</name>
</gene>
<sequence length="231" mass="23517">IPFYPRLFLGVQQPSSGLTQSHPGLHVYHSSSTLASSPSSYIVTYSASNQSASASTPPGSTLCSFLTNTVASSVNGSSVSIPSQLRSGFIQAHPVYTSGHSVHPCTAGITSASHSATSSCAGSGRQVPLAATIRYTTPIINHASASSIASVAQQSAGPTSLIIVPPQSVQVQACSGAVNTGTTPDAQTQLSTHHHQVFLLPHSQHSQTPVAQPSGSTRLLVTAGPITGSSH</sequence>
<evidence type="ECO:0000313" key="1">
    <source>
        <dbReference type="EMBL" id="VEL29769.1"/>
    </source>
</evidence>
<protein>
    <submittedName>
        <fullName evidence="1">Uncharacterized protein</fullName>
    </submittedName>
</protein>
<organism evidence="1 2">
    <name type="scientific">Protopolystoma xenopodis</name>
    <dbReference type="NCBI Taxonomy" id="117903"/>
    <lineage>
        <taxon>Eukaryota</taxon>
        <taxon>Metazoa</taxon>
        <taxon>Spiralia</taxon>
        <taxon>Lophotrochozoa</taxon>
        <taxon>Platyhelminthes</taxon>
        <taxon>Monogenea</taxon>
        <taxon>Polyopisthocotylea</taxon>
        <taxon>Polystomatidea</taxon>
        <taxon>Polystomatidae</taxon>
        <taxon>Protopolystoma</taxon>
    </lineage>
</organism>
<dbReference type="AlphaFoldDB" id="A0A3S5CR66"/>